<evidence type="ECO:0000259" key="6">
    <source>
        <dbReference type="PROSITE" id="PS51352"/>
    </source>
</evidence>
<proteinExistence type="predicted"/>
<sequence length="398" mass="45132">MNVKNTFFQIVLVSAAFASCSLFSPKEQAVLNMDLQNTKRIAILMADTVQAITIDSLDVPSSGRLSYKIKLSEPGFYVLDLLQGKRIPLYLEPGDYITIKADATADYDSDEISGSEGVEILNKINKENFISFALIDSLESELSKAESNGTYNNEIRTELDAAYEKRVKEHQEALYSIIEKYYNRLPVIFAFYQSLGQLPLVSPVDKFELFEKVEEGLRKKHPNNMHTIFFANRNMKIKEALEVERKRKENAARIKEGNPMPDIALANDQGEIIKLSSLKGKVVLVDFWAAWCRPCRMNNPKIVTLYNKYKDKGFTVYSVSLDGLPNQPSPRDAWQNAIKDDQLNWPYHVSELMGWNSNIVNEFGIENIPYTILVDKNGNIAAVNPPVDMIDAIVMRLL</sequence>
<dbReference type="PROSITE" id="PS51257">
    <property type="entry name" value="PROKAR_LIPOPROTEIN"/>
    <property type="match status" value="1"/>
</dbReference>
<feature type="signal peptide" evidence="5">
    <location>
        <begin position="1"/>
        <end position="18"/>
    </location>
</feature>
<dbReference type="CDD" id="cd02966">
    <property type="entry name" value="TlpA_like_family"/>
    <property type="match status" value="1"/>
</dbReference>
<dbReference type="InterPro" id="IPR036249">
    <property type="entry name" value="Thioredoxin-like_sf"/>
</dbReference>
<gene>
    <name evidence="7" type="ORF">DES35_10370</name>
</gene>
<keyword evidence="3" id="KW-1015">Disulfide bond</keyword>
<dbReference type="EMBL" id="QPJS01000003">
    <property type="protein sequence ID" value="RCX03189.1"/>
    <property type="molecule type" value="Genomic_DNA"/>
</dbReference>
<dbReference type="GO" id="GO:0030313">
    <property type="term" value="C:cell envelope"/>
    <property type="evidence" value="ECO:0007669"/>
    <property type="project" value="UniProtKB-SubCell"/>
</dbReference>
<evidence type="ECO:0000256" key="2">
    <source>
        <dbReference type="ARBA" id="ARBA00022748"/>
    </source>
</evidence>
<evidence type="ECO:0000256" key="3">
    <source>
        <dbReference type="ARBA" id="ARBA00023157"/>
    </source>
</evidence>
<comment type="caution">
    <text evidence="7">The sequence shown here is derived from an EMBL/GenBank/DDBJ whole genome shotgun (WGS) entry which is preliminary data.</text>
</comment>
<keyword evidence="4" id="KW-0676">Redox-active center</keyword>
<evidence type="ECO:0000256" key="4">
    <source>
        <dbReference type="ARBA" id="ARBA00023284"/>
    </source>
</evidence>
<dbReference type="Proteomes" id="UP000253517">
    <property type="component" value="Unassembled WGS sequence"/>
</dbReference>
<keyword evidence="8" id="KW-1185">Reference proteome</keyword>
<dbReference type="InterPro" id="IPR013766">
    <property type="entry name" value="Thioredoxin_domain"/>
</dbReference>
<dbReference type="GO" id="GO:0017004">
    <property type="term" value="P:cytochrome complex assembly"/>
    <property type="evidence" value="ECO:0007669"/>
    <property type="project" value="UniProtKB-KW"/>
</dbReference>
<dbReference type="SUPFAM" id="SSF52833">
    <property type="entry name" value="Thioredoxin-like"/>
    <property type="match status" value="1"/>
</dbReference>
<evidence type="ECO:0000256" key="1">
    <source>
        <dbReference type="ARBA" id="ARBA00004196"/>
    </source>
</evidence>
<dbReference type="RefSeq" id="WP_051889278.1">
    <property type="nucleotide sequence ID" value="NZ_BHZF01000003.1"/>
</dbReference>
<evidence type="ECO:0000313" key="7">
    <source>
        <dbReference type="EMBL" id="RCX03189.1"/>
    </source>
</evidence>
<name>A0A369A1W7_9FLAO</name>
<dbReference type="Pfam" id="PF08534">
    <property type="entry name" value="Redoxin"/>
    <property type="match status" value="1"/>
</dbReference>
<accession>A0A369A1W7</accession>
<protein>
    <submittedName>
        <fullName evidence="7">Peroxiredoxin</fullName>
    </submittedName>
</protein>
<keyword evidence="5" id="KW-0732">Signal</keyword>
<dbReference type="PANTHER" id="PTHR42852">
    <property type="entry name" value="THIOL:DISULFIDE INTERCHANGE PROTEIN DSBE"/>
    <property type="match status" value="1"/>
</dbReference>
<dbReference type="AlphaFoldDB" id="A0A369A1W7"/>
<feature type="domain" description="Thioredoxin" evidence="6">
    <location>
        <begin position="254"/>
        <end position="398"/>
    </location>
</feature>
<comment type="subcellular location">
    <subcellularLocation>
        <location evidence="1">Cell envelope</location>
    </subcellularLocation>
</comment>
<organism evidence="7 8">
    <name type="scientific">Schleiferia thermophila</name>
    <dbReference type="NCBI Taxonomy" id="884107"/>
    <lineage>
        <taxon>Bacteria</taxon>
        <taxon>Pseudomonadati</taxon>
        <taxon>Bacteroidota</taxon>
        <taxon>Flavobacteriia</taxon>
        <taxon>Flavobacteriales</taxon>
        <taxon>Schleiferiaceae</taxon>
        <taxon>Schleiferia</taxon>
    </lineage>
</organism>
<reference evidence="7 8" key="1">
    <citation type="submission" date="2018-07" db="EMBL/GenBank/DDBJ databases">
        <title>Genomic Encyclopedia of Type Strains, Phase IV (KMG-IV): sequencing the most valuable type-strain genomes for metagenomic binning, comparative biology and taxonomic classification.</title>
        <authorList>
            <person name="Goeker M."/>
        </authorList>
    </citation>
    <scope>NUCLEOTIDE SEQUENCE [LARGE SCALE GENOMIC DNA]</scope>
    <source>
        <strain evidence="7 8">DSM 21410</strain>
    </source>
</reference>
<evidence type="ECO:0000256" key="5">
    <source>
        <dbReference type="SAM" id="SignalP"/>
    </source>
</evidence>
<dbReference type="InterPro" id="IPR050553">
    <property type="entry name" value="Thioredoxin_ResA/DsbE_sf"/>
</dbReference>
<dbReference type="InterPro" id="IPR013740">
    <property type="entry name" value="Redoxin"/>
</dbReference>
<evidence type="ECO:0000313" key="8">
    <source>
        <dbReference type="Proteomes" id="UP000253517"/>
    </source>
</evidence>
<keyword evidence="2" id="KW-0201">Cytochrome c-type biogenesis</keyword>
<dbReference type="PANTHER" id="PTHR42852:SF6">
    <property type="entry name" value="THIOL:DISULFIDE INTERCHANGE PROTEIN DSBE"/>
    <property type="match status" value="1"/>
</dbReference>
<dbReference type="GO" id="GO:0016491">
    <property type="term" value="F:oxidoreductase activity"/>
    <property type="evidence" value="ECO:0007669"/>
    <property type="project" value="InterPro"/>
</dbReference>
<dbReference type="Gene3D" id="3.40.30.10">
    <property type="entry name" value="Glutaredoxin"/>
    <property type="match status" value="1"/>
</dbReference>
<dbReference type="PROSITE" id="PS51352">
    <property type="entry name" value="THIOREDOXIN_2"/>
    <property type="match status" value="1"/>
</dbReference>
<feature type="chain" id="PRO_5016703735" evidence="5">
    <location>
        <begin position="19"/>
        <end position="398"/>
    </location>
</feature>